<dbReference type="AlphaFoldDB" id="A0A2A4J6B8"/>
<comment type="caution">
    <text evidence="1">The sequence shown here is derived from an EMBL/GenBank/DDBJ whole genome shotgun (WGS) entry which is preliminary data.</text>
</comment>
<dbReference type="Gene3D" id="3.30.420.10">
    <property type="entry name" value="Ribonuclease H-like superfamily/Ribonuclease H"/>
    <property type="match status" value="1"/>
</dbReference>
<evidence type="ECO:0000313" key="1">
    <source>
        <dbReference type="EMBL" id="PCG67625.1"/>
    </source>
</evidence>
<accession>A0A2A4J6B8</accession>
<dbReference type="PANTHER" id="PTHR33939:SF1">
    <property type="entry name" value="DUF4371 DOMAIN-CONTAINING PROTEIN"/>
    <property type="match status" value="1"/>
</dbReference>
<protein>
    <recommendedName>
        <fullName evidence="2">Tc1-like transposase DDE domain-containing protein</fullName>
    </recommendedName>
</protein>
<gene>
    <name evidence="1" type="ORF">B5V51_6147</name>
</gene>
<name>A0A2A4J6B8_HELVI</name>
<proteinExistence type="predicted"/>
<evidence type="ECO:0008006" key="2">
    <source>
        <dbReference type="Google" id="ProtNLM"/>
    </source>
</evidence>
<organism evidence="1">
    <name type="scientific">Heliothis virescens</name>
    <name type="common">Tobacco budworm moth</name>
    <dbReference type="NCBI Taxonomy" id="7102"/>
    <lineage>
        <taxon>Eukaryota</taxon>
        <taxon>Metazoa</taxon>
        <taxon>Ecdysozoa</taxon>
        <taxon>Arthropoda</taxon>
        <taxon>Hexapoda</taxon>
        <taxon>Insecta</taxon>
        <taxon>Pterygota</taxon>
        <taxon>Neoptera</taxon>
        <taxon>Endopterygota</taxon>
        <taxon>Lepidoptera</taxon>
        <taxon>Glossata</taxon>
        <taxon>Ditrysia</taxon>
        <taxon>Noctuoidea</taxon>
        <taxon>Noctuidae</taxon>
        <taxon>Heliothinae</taxon>
        <taxon>Heliothis</taxon>
    </lineage>
</organism>
<dbReference type="GO" id="GO:0003676">
    <property type="term" value="F:nucleic acid binding"/>
    <property type="evidence" value="ECO:0007669"/>
    <property type="project" value="InterPro"/>
</dbReference>
<sequence length="406" mass="48286">MHCYANCKMDRPIEIDMTAEINRVVVNMLRKCKLEANNKELEIPLEDFEERVAMYSGIPKSRLNKIAEKEKLSERYPKPHSIDFNIHKAILRCLIKFYEQGKMPHIRNLFESVNELVQTKQDIEQFRLDLSKLGLDYHPIFNDRRLFMEDPKITFERYTYLKKIREIRKRMPRPMIYYVGERIIDKNNMLNNPWKQNIHRSDITSGEFIFFHAMSRKGFENGLFCYSATEDDFYKWVVDVLLGALVPSSVVILDNSPLHGTFKSQTISMFDTKYEMQMWLRKRDIPYSSAMHKSQLYQLIKTHIDLDQLPRVDRAIKACGHDVLRLPTHFEDLSPIELVWELIRNTIVMQSDLHDEILSFFSNMPRKSYDLYEKAIEKRESDIFKLDSEMDEILDAYLTALKEQDK</sequence>
<dbReference type="InterPro" id="IPR036397">
    <property type="entry name" value="RNaseH_sf"/>
</dbReference>
<dbReference type="EMBL" id="NWSH01002718">
    <property type="protein sequence ID" value="PCG67625.1"/>
    <property type="molecule type" value="Genomic_DNA"/>
</dbReference>
<dbReference type="PANTHER" id="PTHR33939">
    <property type="entry name" value="PROTEIN CBG22215"/>
    <property type="match status" value="1"/>
</dbReference>
<reference evidence="1" key="1">
    <citation type="submission" date="2017-09" db="EMBL/GenBank/DDBJ databases">
        <title>Contemporary evolution of a Lepidopteran species, Heliothis virescens, in response to modern agricultural practices.</title>
        <authorList>
            <person name="Fritz M.L."/>
            <person name="Deyonke A.M."/>
            <person name="Papanicolaou A."/>
            <person name="Micinski S."/>
            <person name="Westbrook J."/>
            <person name="Gould F."/>
        </authorList>
    </citation>
    <scope>NUCLEOTIDE SEQUENCE [LARGE SCALE GENOMIC DNA]</scope>
    <source>
        <strain evidence="1">HvINT-</strain>
        <tissue evidence="1">Whole body</tissue>
    </source>
</reference>